<dbReference type="InterPro" id="IPR052306">
    <property type="entry name" value="CYP450_71D"/>
</dbReference>
<dbReference type="Gene3D" id="1.10.630.10">
    <property type="entry name" value="Cytochrome P450"/>
    <property type="match status" value="2"/>
</dbReference>
<comment type="similarity">
    <text evidence="3">Belongs to the cytochrome P450 family.</text>
</comment>
<comment type="subcellular location">
    <subcellularLocation>
        <location evidence="2">Membrane</location>
        <topology evidence="2">Single-pass membrane protein</topology>
    </subcellularLocation>
</comment>
<dbReference type="Proteomes" id="UP000306102">
    <property type="component" value="Unassembled WGS sequence"/>
</dbReference>
<dbReference type="PROSITE" id="PS00086">
    <property type="entry name" value="CYTOCHROME_P450"/>
    <property type="match status" value="1"/>
</dbReference>
<evidence type="ECO:0000256" key="10">
    <source>
        <dbReference type="ARBA" id="ARBA00023033"/>
    </source>
</evidence>
<dbReference type="InterPro" id="IPR001128">
    <property type="entry name" value="Cyt_P450"/>
</dbReference>
<comment type="caution">
    <text evidence="15">The sequence shown here is derived from an EMBL/GenBank/DDBJ whole genome shotgun (WGS) entry which is preliminary data.</text>
</comment>
<dbReference type="InterPro" id="IPR036396">
    <property type="entry name" value="Cyt_P450_sf"/>
</dbReference>
<dbReference type="STRING" id="542762.A0A4S4CZN6"/>
<keyword evidence="4 12" id="KW-0349">Heme</keyword>
<dbReference type="InterPro" id="IPR011004">
    <property type="entry name" value="Trimer_LpxA-like_sf"/>
</dbReference>
<evidence type="ECO:0000256" key="7">
    <source>
        <dbReference type="ARBA" id="ARBA00022989"/>
    </source>
</evidence>
<dbReference type="EMBL" id="SDRB02013278">
    <property type="protein sequence ID" value="THF95369.1"/>
    <property type="molecule type" value="Genomic_DNA"/>
</dbReference>
<feature type="domain" description="Serine acetyltransferase N-terminal" evidence="14">
    <location>
        <begin position="65"/>
        <end position="169"/>
    </location>
</feature>
<keyword evidence="5" id="KW-0812">Transmembrane</keyword>
<evidence type="ECO:0000256" key="1">
    <source>
        <dbReference type="ARBA" id="ARBA00001971"/>
    </source>
</evidence>
<feature type="binding site" description="axial binding residue" evidence="12">
    <location>
        <position position="947"/>
    </location>
    <ligand>
        <name>heme</name>
        <dbReference type="ChEBI" id="CHEBI:30413"/>
    </ligand>
    <ligandPart>
        <name>Fe</name>
        <dbReference type="ChEBI" id="CHEBI:18248"/>
    </ligandPart>
</feature>
<dbReference type="InterPro" id="IPR002401">
    <property type="entry name" value="Cyt_P450_E_grp-I"/>
</dbReference>
<evidence type="ECO:0000256" key="12">
    <source>
        <dbReference type="PIRSR" id="PIRSR602401-1"/>
    </source>
</evidence>
<dbReference type="SMART" id="SM00971">
    <property type="entry name" value="SATase_N"/>
    <property type="match status" value="1"/>
</dbReference>
<reference evidence="15 16" key="1">
    <citation type="journal article" date="2018" name="Proc. Natl. Acad. Sci. U.S.A.">
        <title>Draft genome sequence of Camellia sinensis var. sinensis provides insights into the evolution of the tea genome and tea quality.</title>
        <authorList>
            <person name="Wei C."/>
            <person name="Yang H."/>
            <person name="Wang S."/>
            <person name="Zhao J."/>
            <person name="Liu C."/>
            <person name="Gao L."/>
            <person name="Xia E."/>
            <person name="Lu Y."/>
            <person name="Tai Y."/>
            <person name="She G."/>
            <person name="Sun J."/>
            <person name="Cao H."/>
            <person name="Tong W."/>
            <person name="Gao Q."/>
            <person name="Li Y."/>
            <person name="Deng W."/>
            <person name="Jiang X."/>
            <person name="Wang W."/>
            <person name="Chen Q."/>
            <person name="Zhang S."/>
            <person name="Li H."/>
            <person name="Wu J."/>
            <person name="Wang P."/>
            <person name="Li P."/>
            <person name="Shi C."/>
            <person name="Zheng F."/>
            <person name="Jian J."/>
            <person name="Huang B."/>
            <person name="Shan D."/>
            <person name="Shi M."/>
            <person name="Fang C."/>
            <person name="Yue Y."/>
            <person name="Li F."/>
            <person name="Li D."/>
            <person name="Wei S."/>
            <person name="Han B."/>
            <person name="Jiang C."/>
            <person name="Yin Y."/>
            <person name="Xia T."/>
            <person name="Zhang Z."/>
            <person name="Bennetzen J.L."/>
            <person name="Zhao S."/>
            <person name="Wan X."/>
        </authorList>
    </citation>
    <scope>NUCLEOTIDE SEQUENCE [LARGE SCALE GENOMIC DNA]</scope>
    <source>
        <strain evidence="16">cv. Shuchazao</strain>
        <tissue evidence="15">Leaf</tissue>
    </source>
</reference>
<dbReference type="PANTHER" id="PTHR47953">
    <property type="entry name" value="OS08G0105600 PROTEIN"/>
    <property type="match status" value="1"/>
</dbReference>
<dbReference type="GO" id="GO:0004497">
    <property type="term" value="F:monooxygenase activity"/>
    <property type="evidence" value="ECO:0007669"/>
    <property type="project" value="UniProtKB-KW"/>
</dbReference>
<dbReference type="SUPFAM" id="SSF48264">
    <property type="entry name" value="Cytochrome P450"/>
    <property type="match status" value="2"/>
</dbReference>
<dbReference type="InterPro" id="IPR042122">
    <property type="entry name" value="Ser_AcTrfase_N_sf"/>
</dbReference>
<dbReference type="FunFam" id="1.10.630.10:FF:000008">
    <property type="entry name" value="Cytochrome P450 71D8"/>
    <property type="match status" value="1"/>
</dbReference>
<dbReference type="PRINTS" id="PR00463">
    <property type="entry name" value="EP450I"/>
</dbReference>
<evidence type="ECO:0000256" key="3">
    <source>
        <dbReference type="ARBA" id="ARBA00010617"/>
    </source>
</evidence>
<keyword evidence="13" id="KW-0175">Coiled coil</keyword>
<sequence length="1011" mass="114630">MAACIHSAQTNRLSCDPNRSQVDDHLFNFAKFCRPNYPDHVFCEPIAPNKPKTIHSRTTVDDDDLWLRMKDEARSDVDQEPILSSYYFTSILSHDSLGTALGNHLSLKLSDSSLPSGTLYDLFLGMLAEDQEIMNAVKDDLRTVKERDPACISYVHCFLNFKGFLAIQAHRVAQKLWTQGRKILALLIQNRVSEMFAVDIHPGASKNCDGVLIRAGTCVLGNVRIGDGARIWDGSVVLKEVSPRTTAVGNPARLIGGKENPIRLDKIPSKRSKTNNSASNLPLEPWKLSLIENLDQLAGSLPHHALRDLANKHGPLMSPQFGEVPTVIISSPEIAKEVMKTHDLIFATRPQILATKIMTYGFTNIAFAPYGEYWRRIWKICTLELLSAKRVQSFRSIREEESSNFIRWIALKAGSPINLTQKIYSSGYTITSRAAFGNKTKDQESYILIMEETVKVASGFYIVDFYPSAEWLHLISGIKSKIEKLQKEADRILGNIINEHIAGKATETGKDRANEDLDIFSAGSETSATTVDWAMSEMMKNPRIMRKAQAEVRQVFNGKGKVDETGIQELNYLKLVIKETLRLHPALPLLLPRECGERCEINGYEIPVKTKVIINAWAIGRDPNYWSDPDDYWRQLRKICITEALSSKRVKTFRGIREEEAMNFLRDISLNTGSAINLSKRIFSHTYRVTARAAFGKKSRDQEEFIEAMDEVLKLFGGFSVADMYPFVKLLQVMSGMRRKLEKLHKRVDQILENIVNEHRQRKMERESAKGEAEDLVDVLLRVQKGGEPEFPLTDDNIKAVILDIFSAGSETSSGVVEWAMSEMQKNPEVMKRAQAEVRHVFDGKKNVDETCIHELKYLNSVIKETLRLHPSAPLLLPRESNEQCTINGYKIPVKTKIIVNAWAIGRDPRYWNEVEKFEPQRFLNSTLDFKGTCFEYIPFGAGRRICPGIAFAIPNIELPLAQLLYHFDWKLPGGMKPEELDMTEVFALTVRRKNDLHLIPIPYETTRKIC</sequence>
<dbReference type="UniPathway" id="UPA00136">
    <property type="reaction ID" value="UER00199"/>
</dbReference>
<dbReference type="PRINTS" id="PR00385">
    <property type="entry name" value="P450"/>
</dbReference>
<dbReference type="Gene3D" id="1.10.3130.10">
    <property type="entry name" value="serine acetyltransferase, domain 1"/>
    <property type="match status" value="1"/>
</dbReference>
<feature type="coiled-coil region" evidence="13">
    <location>
        <begin position="734"/>
        <end position="761"/>
    </location>
</feature>
<keyword evidence="8" id="KW-0560">Oxidoreductase</keyword>
<evidence type="ECO:0000256" key="5">
    <source>
        <dbReference type="ARBA" id="ARBA00022692"/>
    </source>
</evidence>
<keyword evidence="16" id="KW-1185">Reference proteome</keyword>
<evidence type="ECO:0000313" key="16">
    <source>
        <dbReference type="Proteomes" id="UP000306102"/>
    </source>
</evidence>
<evidence type="ECO:0000259" key="14">
    <source>
        <dbReference type="SMART" id="SM00971"/>
    </source>
</evidence>
<keyword evidence="6 12" id="KW-0479">Metal-binding</keyword>
<keyword evidence="9 12" id="KW-0408">Iron</keyword>
<dbReference type="AlphaFoldDB" id="A0A4S4CZN6"/>
<dbReference type="InterPro" id="IPR010493">
    <property type="entry name" value="Ser_AcTrfase_N"/>
</dbReference>
<evidence type="ECO:0000256" key="11">
    <source>
        <dbReference type="ARBA" id="ARBA00023136"/>
    </source>
</evidence>
<keyword evidence="7" id="KW-1133">Transmembrane helix</keyword>
<evidence type="ECO:0000256" key="4">
    <source>
        <dbReference type="ARBA" id="ARBA00022617"/>
    </source>
</evidence>
<keyword evidence="10" id="KW-0503">Monooxygenase</keyword>
<dbReference type="GO" id="GO:0016705">
    <property type="term" value="F:oxidoreductase activity, acting on paired donors, with incorporation or reduction of molecular oxygen"/>
    <property type="evidence" value="ECO:0007669"/>
    <property type="project" value="InterPro"/>
</dbReference>
<evidence type="ECO:0000256" key="9">
    <source>
        <dbReference type="ARBA" id="ARBA00023004"/>
    </source>
</evidence>
<dbReference type="GO" id="GO:0009001">
    <property type="term" value="F:serine O-acetyltransferase activity"/>
    <property type="evidence" value="ECO:0007669"/>
    <property type="project" value="InterPro"/>
</dbReference>
<gene>
    <name evidence="15" type="ORF">TEA_023964</name>
</gene>
<accession>A0A4S4CZN6</accession>
<dbReference type="GO" id="GO:0016020">
    <property type="term" value="C:membrane"/>
    <property type="evidence" value="ECO:0007669"/>
    <property type="project" value="UniProtKB-SubCell"/>
</dbReference>
<dbReference type="CDD" id="cd11072">
    <property type="entry name" value="CYP71-like"/>
    <property type="match status" value="1"/>
</dbReference>
<dbReference type="GO" id="GO:0005506">
    <property type="term" value="F:iron ion binding"/>
    <property type="evidence" value="ECO:0007669"/>
    <property type="project" value="InterPro"/>
</dbReference>
<keyword evidence="11" id="KW-0472">Membrane</keyword>
<evidence type="ECO:0000256" key="8">
    <source>
        <dbReference type="ARBA" id="ARBA00023002"/>
    </source>
</evidence>
<evidence type="ECO:0000256" key="2">
    <source>
        <dbReference type="ARBA" id="ARBA00004167"/>
    </source>
</evidence>
<comment type="cofactor">
    <cofactor evidence="1 12">
        <name>heme</name>
        <dbReference type="ChEBI" id="CHEBI:30413"/>
    </cofactor>
</comment>
<organism evidence="15 16">
    <name type="scientific">Camellia sinensis var. sinensis</name>
    <name type="common">China tea</name>
    <dbReference type="NCBI Taxonomy" id="542762"/>
    <lineage>
        <taxon>Eukaryota</taxon>
        <taxon>Viridiplantae</taxon>
        <taxon>Streptophyta</taxon>
        <taxon>Embryophyta</taxon>
        <taxon>Tracheophyta</taxon>
        <taxon>Spermatophyta</taxon>
        <taxon>Magnoliopsida</taxon>
        <taxon>eudicotyledons</taxon>
        <taxon>Gunneridae</taxon>
        <taxon>Pentapetalae</taxon>
        <taxon>asterids</taxon>
        <taxon>Ericales</taxon>
        <taxon>Theaceae</taxon>
        <taxon>Camellia</taxon>
    </lineage>
</organism>
<dbReference type="GO" id="GO:0006535">
    <property type="term" value="P:cysteine biosynthetic process from serine"/>
    <property type="evidence" value="ECO:0007669"/>
    <property type="project" value="InterPro"/>
</dbReference>
<evidence type="ECO:0000256" key="6">
    <source>
        <dbReference type="ARBA" id="ARBA00022723"/>
    </source>
</evidence>
<dbReference type="PANTHER" id="PTHR47953:SF19">
    <property type="entry name" value="OS06G0641600 PROTEIN"/>
    <property type="match status" value="1"/>
</dbReference>
<proteinExistence type="inferred from homology"/>
<dbReference type="SUPFAM" id="SSF51161">
    <property type="entry name" value="Trimeric LpxA-like enzymes"/>
    <property type="match status" value="1"/>
</dbReference>
<dbReference type="Pfam" id="PF00067">
    <property type="entry name" value="p450"/>
    <property type="match status" value="3"/>
</dbReference>
<dbReference type="GO" id="GO:0005737">
    <property type="term" value="C:cytoplasm"/>
    <property type="evidence" value="ECO:0007669"/>
    <property type="project" value="InterPro"/>
</dbReference>
<evidence type="ECO:0000256" key="13">
    <source>
        <dbReference type="SAM" id="Coils"/>
    </source>
</evidence>
<protein>
    <recommendedName>
        <fullName evidence="14">Serine acetyltransferase N-terminal domain-containing protein</fullName>
    </recommendedName>
</protein>
<dbReference type="InterPro" id="IPR017972">
    <property type="entry name" value="Cyt_P450_CS"/>
</dbReference>
<dbReference type="Pfam" id="PF06426">
    <property type="entry name" value="SATase_N"/>
    <property type="match status" value="1"/>
</dbReference>
<name>A0A4S4CZN6_CAMSN</name>
<dbReference type="Gene3D" id="2.160.10.10">
    <property type="entry name" value="Hexapeptide repeat proteins"/>
    <property type="match status" value="1"/>
</dbReference>
<evidence type="ECO:0000313" key="15">
    <source>
        <dbReference type="EMBL" id="THF95369.1"/>
    </source>
</evidence>
<dbReference type="GO" id="GO:0020037">
    <property type="term" value="F:heme binding"/>
    <property type="evidence" value="ECO:0007669"/>
    <property type="project" value="InterPro"/>
</dbReference>